<dbReference type="InterPro" id="IPR036563">
    <property type="entry name" value="MoaE_sf"/>
</dbReference>
<gene>
    <name evidence="1" type="ORF">QRT04_09180</name>
</gene>
<sequence>MIWSTISDQPLDLLFHVEHASRAADGSAGAVATFVGQVRDHDPSVTGRVVALEYSAHPDAADVLRRLAQKAGAEADVLGLAVSHRVGRLAVGEAAIVAAVATSHRAEAFDVCRALVESVKAELPVWKREILADGTHHWVGL</sequence>
<dbReference type="SUPFAM" id="SSF54690">
    <property type="entry name" value="Molybdopterin synthase subunit MoaE"/>
    <property type="match status" value="1"/>
</dbReference>
<keyword evidence="2" id="KW-1185">Reference proteome</keyword>
<dbReference type="PANTHER" id="PTHR23404">
    <property type="entry name" value="MOLYBDOPTERIN SYNTHASE RELATED"/>
    <property type="match status" value="1"/>
</dbReference>
<comment type="caution">
    <text evidence="1">The sequence shown here is derived from an EMBL/GenBank/DDBJ whole genome shotgun (WGS) entry which is preliminary data.</text>
</comment>
<proteinExistence type="predicted"/>
<dbReference type="RefSeq" id="WP_289454910.1">
    <property type="nucleotide sequence ID" value="NZ_JAUCGQ010000001.1"/>
</dbReference>
<accession>A0ABT7SFY2</accession>
<reference evidence="1 2" key="1">
    <citation type="submission" date="2023-06" db="EMBL/GenBank/DDBJ databases">
        <title>Cellulomonas sp. MW4 Whole genome sequence.</title>
        <authorList>
            <person name="Park S."/>
        </authorList>
    </citation>
    <scope>NUCLEOTIDE SEQUENCE [LARGE SCALE GENOMIC DNA]</scope>
    <source>
        <strain evidence="1 2">MW4</strain>
    </source>
</reference>
<organism evidence="1 2">
    <name type="scientific">Cellulomonas alba</name>
    <dbReference type="NCBI Taxonomy" id="3053467"/>
    <lineage>
        <taxon>Bacteria</taxon>
        <taxon>Bacillati</taxon>
        <taxon>Actinomycetota</taxon>
        <taxon>Actinomycetes</taxon>
        <taxon>Micrococcales</taxon>
        <taxon>Cellulomonadaceae</taxon>
        <taxon>Cellulomonas</taxon>
    </lineage>
</organism>
<name>A0ABT7SFY2_9CELL</name>
<protein>
    <submittedName>
        <fullName evidence="1">Molybdenum cofactor biosynthesis protein MoaE</fullName>
    </submittedName>
</protein>
<evidence type="ECO:0000313" key="2">
    <source>
        <dbReference type="Proteomes" id="UP001529338"/>
    </source>
</evidence>
<dbReference type="EMBL" id="JAUCGQ010000001">
    <property type="protein sequence ID" value="MDM7855102.1"/>
    <property type="molecule type" value="Genomic_DNA"/>
</dbReference>
<dbReference type="Pfam" id="PF02391">
    <property type="entry name" value="MoaE"/>
    <property type="match status" value="1"/>
</dbReference>
<dbReference type="Gene3D" id="3.90.1170.40">
    <property type="entry name" value="Molybdopterin biosynthesis MoaE subunit"/>
    <property type="match status" value="1"/>
</dbReference>
<evidence type="ECO:0000313" key="1">
    <source>
        <dbReference type="EMBL" id="MDM7855102.1"/>
    </source>
</evidence>
<dbReference type="Proteomes" id="UP001529338">
    <property type="component" value="Unassembled WGS sequence"/>
</dbReference>
<dbReference type="CDD" id="cd00756">
    <property type="entry name" value="MoaE"/>
    <property type="match status" value="1"/>
</dbReference>
<dbReference type="InterPro" id="IPR003448">
    <property type="entry name" value="Mopterin_biosynth_MoaE"/>
</dbReference>